<organism evidence="4">
    <name type="scientific">Micromonas pusilla (strain CCMP1545)</name>
    <name type="common">Picoplanktonic green alga</name>
    <dbReference type="NCBI Taxonomy" id="564608"/>
    <lineage>
        <taxon>Eukaryota</taxon>
        <taxon>Viridiplantae</taxon>
        <taxon>Chlorophyta</taxon>
        <taxon>Mamiellophyceae</taxon>
        <taxon>Mamiellales</taxon>
        <taxon>Mamiellaceae</taxon>
        <taxon>Micromonas</taxon>
    </lineage>
</organism>
<evidence type="ECO:0000313" key="4">
    <source>
        <dbReference type="Proteomes" id="UP000001876"/>
    </source>
</evidence>
<comment type="similarity">
    <text evidence="1">Belongs to the HAM1 NTPase family.</text>
</comment>
<dbReference type="InterPro" id="IPR002637">
    <property type="entry name" value="RdgB/HAM1"/>
</dbReference>
<dbReference type="AlphaFoldDB" id="C1N7B1"/>
<dbReference type="eggNOG" id="KOG3222">
    <property type="taxonomic scope" value="Eukaryota"/>
</dbReference>
<protein>
    <submittedName>
        <fullName evidence="3">Predicted protein</fullName>
    </submittedName>
</protein>
<dbReference type="RefSeq" id="XP_003063706.1">
    <property type="nucleotide sequence ID" value="XM_003063660.1"/>
</dbReference>
<reference evidence="3 4" key="1">
    <citation type="journal article" date="2009" name="Science">
        <title>Green evolution and dynamic adaptations revealed by genomes of the marine picoeukaryotes Micromonas.</title>
        <authorList>
            <person name="Worden A.Z."/>
            <person name="Lee J.H."/>
            <person name="Mock T."/>
            <person name="Rouze P."/>
            <person name="Simmons M.P."/>
            <person name="Aerts A.L."/>
            <person name="Allen A.E."/>
            <person name="Cuvelier M.L."/>
            <person name="Derelle E."/>
            <person name="Everett M.V."/>
            <person name="Foulon E."/>
            <person name="Grimwood J."/>
            <person name="Gundlach H."/>
            <person name="Henrissat B."/>
            <person name="Napoli C."/>
            <person name="McDonald S.M."/>
            <person name="Parker M.S."/>
            <person name="Rombauts S."/>
            <person name="Salamov A."/>
            <person name="Von Dassow P."/>
            <person name="Badger J.H."/>
            <person name="Coutinho P.M."/>
            <person name="Demir E."/>
            <person name="Dubchak I."/>
            <person name="Gentemann C."/>
            <person name="Eikrem W."/>
            <person name="Gready J.E."/>
            <person name="John U."/>
            <person name="Lanier W."/>
            <person name="Lindquist E.A."/>
            <person name="Lucas S."/>
            <person name="Mayer K.F."/>
            <person name="Moreau H."/>
            <person name="Not F."/>
            <person name="Otillar R."/>
            <person name="Panaud O."/>
            <person name="Pangilinan J."/>
            <person name="Paulsen I."/>
            <person name="Piegu B."/>
            <person name="Poliakov A."/>
            <person name="Robbens S."/>
            <person name="Schmutz J."/>
            <person name="Toulza E."/>
            <person name="Wyss T."/>
            <person name="Zelensky A."/>
            <person name="Zhou K."/>
            <person name="Armbrust E.V."/>
            <person name="Bhattacharya D."/>
            <person name="Goodenough U.W."/>
            <person name="Van de Peer Y."/>
            <person name="Grigoriev I.V."/>
        </authorList>
    </citation>
    <scope>NUCLEOTIDE SEQUENCE [LARGE SCALE GENOMIC DNA]</scope>
    <source>
        <strain evidence="3 4">CCMP1545</strain>
    </source>
</reference>
<dbReference type="EMBL" id="GG663749">
    <property type="protein sequence ID" value="EEH52079.1"/>
    <property type="molecule type" value="Genomic_DNA"/>
</dbReference>
<dbReference type="SUPFAM" id="SSF52972">
    <property type="entry name" value="ITPase-like"/>
    <property type="match status" value="1"/>
</dbReference>
<dbReference type="OMA" id="FPGPYCK"/>
<keyword evidence="4" id="KW-1185">Reference proteome</keyword>
<keyword evidence="2" id="KW-0378">Hydrolase</keyword>
<dbReference type="GeneID" id="9689147"/>
<gene>
    <name evidence="3" type="ORF">MICPUCDRAFT_53623</name>
</gene>
<accession>C1N7B1</accession>
<evidence type="ECO:0000256" key="2">
    <source>
        <dbReference type="ARBA" id="ARBA00022801"/>
    </source>
</evidence>
<dbReference type="PANTHER" id="PTHR11067">
    <property type="entry name" value="INOSINE TRIPHOSPHATE PYROPHOSPHATASE/HAM1 PROTEIN"/>
    <property type="match status" value="1"/>
</dbReference>
<evidence type="ECO:0000313" key="3">
    <source>
        <dbReference type="EMBL" id="EEH52079.1"/>
    </source>
</evidence>
<dbReference type="Gene3D" id="3.90.950.10">
    <property type="match status" value="1"/>
</dbReference>
<dbReference type="STRING" id="564608.C1N7B1"/>
<proteinExistence type="inferred from homology"/>
<sequence length="263" mass="29297">MADKPFKILYCTGNHGKFAEAKCVIDEYNTLGADVDKLRWVEIQRVDADPVEVQGSQVEIATRKVKEAVKIFHETGRGREVLEGADFLVTEDVGLALQCLNGFPGPYCKSMLERVGPEGLWNLCSRYEDRSCLVTCTLAAIDLRGGRFHWEESIKNARTFVGELVGCISGPPRGSVMHGKASWNSVFTPAGYDQTFGEMSYAKQASFSHRRMAILKFLDAYCPRTEGQCMGGRNYLPGVKRVTGDDAARILADRERQQRSVPF</sequence>
<dbReference type="KEGG" id="mpp:MICPUCDRAFT_53623"/>
<dbReference type="Proteomes" id="UP000001876">
    <property type="component" value="Unassembled WGS sequence"/>
</dbReference>
<dbReference type="Pfam" id="PF01725">
    <property type="entry name" value="Ham1p_like"/>
    <property type="match status" value="1"/>
</dbReference>
<dbReference type="PANTHER" id="PTHR11067:SF9">
    <property type="entry name" value="INOSINE TRIPHOSPHATE PYROPHOSPHATASE"/>
    <property type="match status" value="1"/>
</dbReference>
<dbReference type="GO" id="GO:0009143">
    <property type="term" value="P:nucleoside triphosphate catabolic process"/>
    <property type="evidence" value="ECO:0007669"/>
    <property type="project" value="InterPro"/>
</dbReference>
<dbReference type="InterPro" id="IPR029001">
    <property type="entry name" value="ITPase-like_fam"/>
</dbReference>
<dbReference type="GO" id="GO:0047429">
    <property type="term" value="F:nucleoside triphosphate diphosphatase activity"/>
    <property type="evidence" value="ECO:0007669"/>
    <property type="project" value="InterPro"/>
</dbReference>
<evidence type="ECO:0000256" key="1">
    <source>
        <dbReference type="ARBA" id="ARBA00008023"/>
    </source>
</evidence>
<dbReference type="GO" id="GO:0005737">
    <property type="term" value="C:cytoplasm"/>
    <property type="evidence" value="ECO:0007669"/>
    <property type="project" value="TreeGrafter"/>
</dbReference>
<name>C1N7B1_MICPC</name>
<dbReference type="OrthoDB" id="6288734at2759"/>
<dbReference type="CDD" id="cd00515">
    <property type="entry name" value="HAM1"/>
    <property type="match status" value="1"/>
</dbReference>